<dbReference type="EMBL" id="JAWONS010000165">
    <property type="protein sequence ID" value="MDW2797987.1"/>
    <property type="molecule type" value="Genomic_DNA"/>
</dbReference>
<dbReference type="RefSeq" id="WP_318064229.1">
    <property type="nucleotide sequence ID" value="NZ_JAWONS010000165.1"/>
</dbReference>
<organism evidence="2 3">
    <name type="scientific">Clostridium boliviensis</name>
    <dbReference type="NCBI Taxonomy" id="318465"/>
    <lineage>
        <taxon>Bacteria</taxon>
        <taxon>Bacillati</taxon>
        <taxon>Bacillota</taxon>
        <taxon>Clostridia</taxon>
        <taxon>Eubacteriales</taxon>
        <taxon>Clostridiaceae</taxon>
        <taxon>Clostridium</taxon>
    </lineage>
</organism>
<name>A0ABU4GK44_9CLOT</name>
<feature type="transmembrane region" description="Helical" evidence="1">
    <location>
        <begin position="57"/>
        <end position="75"/>
    </location>
</feature>
<accession>A0ABU4GK44</accession>
<evidence type="ECO:0000256" key="1">
    <source>
        <dbReference type="SAM" id="Phobius"/>
    </source>
</evidence>
<protein>
    <recommendedName>
        <fullName evidence="4">PrgI family protein</fullName>
    </recommendedName>
</protein>
<evidence type="ECO:0008006" key="4">
    <source>
        <dbReference type="Google" id="ProtNLM"/>
    </source>
</evidence>
<dbReference type="Proteomes" id="UP001276854">
    <property type="component" value="Unassembled WGS sequence"/>
</dbReference>
<evidence type="ECO:0000313" key="3">
    <source>
        <dbReference type="Proteomes" id="UP001276854"/>
    </source>
</evidence>
<reference evidence="2 3" key="1">
    <citation type="submission" date="2023-10" db="EMBL/GenBank/DDBJ databases">
        <title>A novel Glycoside Hydrolase 43-Like Enzyme from Clostrdium boliviensis is an Endo-xylanase, and a Candidate for Xylooligosaccharides Production from Different Xylan Substrates.</title>
        <authorList>
            <person name="Alvarez M.T."/>
            <person name="Rocabado-Villegas L.R."/>
            <person name="Salas-Veizaga D.M."/>
            <person name="Linares-Pasten J.A."/>
            <person name="Gudmundsdottir E.E."/>
            <person name="Hreggvidsson G.O."/>
            <person name="Adlercreutz P."/>
            <person name="Nordberg Karlsson E."/>
        </authorList>
    </citation>
    <scope>NUCLEOTIDE SEQUENCE [LARGE SCALE GENOMIC DNA]</scope>
    <source>
        <strain evidence="2 3">E-1</strain>
    </source>
</reference>
<comment type="caution">
    <text evidence="2">The sequence shown here is derived from an EMBL/GenBank/DDBJ whole genome shotgun (WGS) entry which is preliminary data.</text>
</comment>
<keyword evidence="1" id="KW-0812">Transmembrane</keyword>
<feature type="transmembrane region" description="Helical" evidence="1">
    <location>
        <begin position="34"/>
        <end position="51"/>
    </location>
</feature>
<sequence length="119" mass="13612">MEDKENQVLEKELYIPVPIPDSDDYISGIGQSEVGVIAIAFIISVVIGIFLSVAQNTIVGVSIGAFIIFMVITLIRRDMSNENLIKKIIIFMDYQKAQKKYQYVFKNEFYAEHEVEEDE</sequence>
<keyword evidence="3" id="KW-1185">Reference proteome</keyword>
<evidence type="ECO:0000313" key="2">
    <source>
        <dbReference type="EMBL" id="MDW2797987.1"/>
    </source>
</evidence>
<proteinExistence type="predicted"/>
<keyword evidence="1" id="KW-1133">Transmembrane helix</keyword>
<gene>
    <name evidence="2" type="ORF">RZO55_10410</name>
</gene>
<keyword evidence="1" id="KW-0472">Membrane</keyword>